<accession>A0ABR7LR48</accession>
<dbReference type="EMBL" id="JABVEC010000012">
    <property type="protein sequence ID" value="MBC6467286.1"/>
    <property type="molecule type" value="Genomic_DNA"/>
</dbReference>
<reference evidence="1 2" key="1">
    <citation type="submission" date="2020-06" db="EMBL/GenBank/DDBJ databases">
        <title>Actinomadura xiongansis sp. nov., isolated from soil of Baiyangdian.</title>
        <authorList>
            <person name="Zhang X."/>
        </authorList>
    </citation>
    <scope>NUCLEOTIDE SEQUENCE [LARGE SCALE GENOMIC DNA]</scope>
    <source>
        <strain evidence="1 2">HBUM206468</strain>
    </source>
</reference>
<dbReference type="RefSeq" id="WP_187244302.1">
    <property type="nucleotide sequence ID" value="NZ_BAAAOK010000005.1"/>
</dbReference>
<organism evidence="1 2">
    <name type="scientific">Actinomadura alba</name>
    <dbReference type="NCBI Taxonomy" id="406431"/>
    <lineage>
        <taxon>Bacteria</taxon>
        <taxon>Bacillati</taxon>
        <taxon>Actinomycetota</taxon>
        <taxon>Actinomycetes</taxon>
        <taxon>Streptosporangiales</taxon>
        <taxon>Thermomonosporaceae</taxon>
        <taxon>Actinomadura</taxon>
    </lineage>
</organism>
<gene>
    <name evidence="1" type="ORF">HKK74_17540</name>
</gene>
<proteinExistence type="predicted"/>
<comment type="caution">
    <text evidence="1">The sequence shown here is derived from an EMBL/GenBank/DDBJ whole genome shotgun (WGS) entry which is preliminary data.</text>
</comment>
<protein>
    <submittedName>
        <fullName evidence="1">Uncharacterized protein</fullName>
    </submittedName>
</protein>
<keyword evidence="2" id="KW-1185">Reference proteome</keyword>
<evidence type="ECO:0000313" key="1">
    <source>
        <dbReference type="EMBL" id="MBC6467286.1"/>
    </source>
</evidence>
<dbReference type="Proteomes" id="UP000805614">
    <property type="component" value="Unassembled WGS sequence"/>
</dbReference>
<sequence>MDATQWYGIVSRRPLAEDDTAVDNTTATTLCAPADLAGPAVVYLKNVGLPDDVNRRPLRLAG</sequence>
<name>A0ABR7LR48_9ACTN</name>
<evidence type="ECO:0000313" key="2">
    <source>
        <dbReference type="Proteomes" id="UP000805614"/>
    </source>
</evidence>